<gene>
    <name evidence="5" type="ORF">CIRG_03309</name>
</gene>
<dbReference type="STRING" id="404692.A0A0J7B1E6"/>
<dbReference type="InterPro" id="IPR036770">
    <property type="entry name" value="Ankyrin_rpt-contain_sf"/>
</dbReference>
<dbReference type="InterPro" id="IPR011009">
    <property type="entry name" value="Kinase-like_dom_sf"/>
</dbReference>
<evidence type="ECO:0000256" key="1">
    <source>
        <dbReference type="ARBA" id="ARBA00022737"/>
    </source>
</evidence>
<dbReference type="EMBL" id="DS028094">
    <property type="protein sequence ID" value="KMP03617.1"/>
    <property type="molecule type" value="Genomic_DNA"/>
</dbReference>
<sequence>MSLGSQILSFRSNLADSLSIVQSNCGLGASSDPVEKITKPVPLFDFLRVASASGLRQYAQDFAEQGLMSARLGDGADYIVDKVKSRDGQIVVVKHVKAIASLDIGVTRSSSDESSQIRKVLREIKIATHPALKENANILQMKGFGWELAEVVLEDDAGLYEYLGTLCYRPPEVCQQAGDSSAAGLITGSSYRACDIYTCGLLLLEILIDGERYFGLAGQQVQLEERSAALQCLLQVADQKSVVLATIKSMVESCLHAEAGERPQIQEIVSRFGDVKGDGEMLGDQDVSPFTFSELSREESDGIVNMNQLFATLVGHELHDGFVHVAPWNIQELIAEGLRERTTLPNYKIALQACLELGICHYLGFGVDRDQRKVLQYMDHAAIKGSFEARRIRHRLHGAFSETMEPLNVQVELDDQEELQLQRILLAESAHREVNPFQVFDEVVQGDFRLQMGDEELTLHQAAYIGDLGLIREILKSTRDFQDDQGRTALFLAVQGGHLDAMEMLLELGDSDPSISDYDGHTALHMLVMLKITEVEAALSLMLRVLPRIGPGCLLFIYSRCIGTLVNPFRRLLLHGKNYVSEIERTITLLTSTYSSVGAGNSLIKGNPLRNILIHNFSDSDYYIAKALVAVGTYKDDNEGWTLLQSAILGCRGSPLSSVCRMALDMIDISQDFRLRSTDYKKGWMALHWVAAGGTVPVAKMLLQIDPDSINVRTQEEEERTPLHLAAEAGKSIAMVKLLLDRGADASLTTSGLKLTPLGTFISNGRSELNIDILTALLQASKRTGYLAFSSDNWNVLHYAAARAAILDSESLPGHVLLRTLASMQEMKSLIESTTARGWTPLHLASYFIDYTTIRVLVEEMNADVRAQTPNNATAFDIVMERARRFPDSLRGADSFARWSRQAYRSALSCN</sequence>
<feature type="repeat" description="ANK" evidence="3">
    <location>
        <begin position="718"/>
        <end position="751"/>
    </location>
</feature>
<dbReference type="PANTHER" id="PTHR24198">
    <property type="entry name" value="ANKYRIN REPEAT AND PROTEIN KINASE DOMAIN-CONTAINING PROTEIN"/>
    <property type="match status" value="1"/>
</dbReference>
<dbReference type="SUPFAM" id="SSF56112">
    <property type="entry name" value="Protein kinase-like (PK-like)"/>
    <property type="match status" value="1"/>
</dbReference>
<reference evidence="6" key="1">
    <citation type="journal article" date="2010" name="Genome Res.">
        <title>Population genomic sequencing of Coccidioides fungi reveals recent hybridization and transposon control.</title>
        <authorList>
            <person name="Neafsey D.E."/>
            <person name="Barker B.M."/>
            <person name="Sharpton T.J."/>
            <person name="Stajich J.E."/>
            <person name="Park D.J."/>
            <person name="Whiston E."/>
            <person name="Hung C.-Y."/>
            <person name="McMahan C."/>
            <person name="White J."/>
            <person name="Sykes S."/>
            <person name="Heiman D."/>
            <person name="Young S."/>
            <person name="Zeng Q."/>
            <person name="Abouelleil A."/>
            <person name="Aftuck L."/>
            <person name="Bessette D."/>
            <person name="Brown A."/>
            <person name="FitzGerald M."/>
            <person name="Lui A."/>
            <person name="Macdonald J.P."/>
            <person name="Priest M."/>
            <person name="Orbach M.J."/>
            <person name="Galgiani J.N."/>
            <person name="Kirkland T.N."/>
            <person name="Cole G.T."/>
            <person name="Birren B.W."/>
            <person name="Henn M.R."/>
            <person name="Taylor J.W."/>
            <person name="Rounsley S.D."/>
        </authorList>
    </citation>
    <scope>NUCLEOTIDE SEQUENCE [LARGE SCALE GENOMIC DNA]</scope>
    <source>
        <strain evidence="6">RMSCC 2394</strain>
    </source>
</reference>
<protein>
    <recommendedName>
        <fullName evidence="4">Protein kinase domain-containing protein</fullName>
    </recommendedName>
</protein>
<dbReference type="SMART" id="SM00248">
    <property type="entry name" value="ANK"/>
    <property type="match status" value="5"/>
</dbReference>
<proteinExistence type="predicted"/>
<dbReference type="PROSITE" id="PS50297">
    <property type="entry name" value="ANK_REP_REGION"/>
    <property type="match status" value="2"/>
</dbReference>
<dbReference type="PANTHER" id="PTHR24198:SF165">
    <property type="entry name" value="ANKYRIN REPEAT-CONTAINING PROTEIN-RELATED"/>
    <property type="match status" value="1"/>
</dbReference>
<evidence type="ECO:0000256" key="3">
    <source>
        <dbReference type="PROSITE-ProRule" id="PRU00023"/>
    </source>
</evidence>
<keyword evidence="1" id="KW-0677">Repeat</keyword>
<dbReference type="PRINTS" id="PR01415">
    <property type="entry name" value="ANKYRIN"/>
</dbReference>
<dbReference type="PROSITE" id="PS50088">
    <property type="entry name" value="ANK_REPEAT"/>
    <property type="match status" value="2"/>
</dbReference>
<evidence type="ECO:0000256" key="2">
    <source>
        <dbReference type="ARBA" id="ARBA00023043"/>
    </source>
</evidence>
<evidence type="ECO:0000313" key="6">
    <source>
        <dbReference type="Proteomes" id="UP000054565"/>
    </source>
</evidence>
<dbReference type="InterPro" id="IPR000719">
    <property type="entry name" value="Prot_kinase_dom"/>
</dbReference>
<dbReference type="Proteomes" id="UP000054565">
    <property type="component" value="Unassembled WGS sequence"/>
</dbReference>
<dbReference type="GO" id="GO:0004672">
    <property type="term" value="F:protein kinase activity"/>
    <property type="evidence" value="ECO:0007669"/>
    <property type="project" value="InterPro"/>
</dbReference>
<keyword evidence="2 3" id="KW-0040">ANK repeat</keyword>
<dbReference type="Gene3D" id="1.10.510.10">
    <property type="entry name" value="Transferase(Phosphotransferase) domain 1"/>
    <property type="match status" value="1"/>
</dbReference>
<dbReference type="SMART" id="SM00671">
    <property type="entry name" value="SEL1"/>
    <property type="match status" value="1"/>
</dbReference>
<organism evidence="5 6">
    <name type="scientific">Coccidioides immitis RMSCC 2394</name>
    <dbReference type="NCBI Taxonomy" id="404692"/>
    <lineage>
        <taxon>Eukaryota</taxon>
        <taxon>Fungi</taxon>
        <taxon>Dikarya</taxon>
        <taxon>Ascomycota</taxon>
        <taxon>Pezizomycotina</taxon>
        <taxon>Eurotiomycetes</taxon>
        <taxon>Eurotiomycetidae</taxon>
        <taxon>Onygenales</taxon>
        <taxon>Onygenaceae</taxon>
        <taxon>Coccidioides</taxon>
    </lineage>
</organism>
<name>A0A0J7B1E6_COCIT</name>
<accession>A0A0J7B1E6</accession>
<dbReference type="InterPro" id="IPR002110">
    <property type="entry name" value="Ankyrin_rpt"/>
</dbReference>
<dbReference type="AlphaFoldDB" id="A0A0J7B1E6"/>
<dbReference type="SUPFAM" id="SSF48403">
    <property type="entry name" value="Ankyrin repeat"/>
    <property type="match status" value="2"/>
</dbReference>
<dbReference type="InterPro" id="IPR006597">
    <property type="entry name" value="Sel1-like"/>
</dbReference>
<dbReference type="Gene3D" id="1.25.40.20">
    <property type="entry name" value="Ankyrin repeat-containing domain"/>
    <property type="match status" value="3"/>
</dbReference>
<dbReference type="GO" id="GO:0005524">
    <property type="term" value="F:ATP binding"/>
    <property type="evidence" value="ECO:0007669"/>
    <property type="project" value="InterPro"/>
</dbReference>
<dbReference type="SMART" id="SM00220">
    <property type="entry name" value="S_TKc"/>
    <property type="match status" value="1"/>
</dbReference>
<evidence type="ECO:0000313" key="5">
    <source>
        <dbReference type="EMBL" id="KMP03617.1"/>
    </source>
</evidence>
<dbReference type="Pfam" id="PF12796">
    <property type="entry name" value="Ank_2"/>
    <property type="match status" value="2"/>
</dbReference>
<dbReference type="PROSITE" id="PS50011">
    <property type="entry name" value="PROTEIN_KINASE_DOM"/>
    <property type="match status" value="1"/>
</dbReference>
<evidence type="ECO:0000259" key="4">
    <source>
        <dbReference type="PROSITE" id="PS50011"/>
    </source>
</evidence>
<feature type="domain" description="Protein kinase" evidence="4">
    <location>
        <begin position="1"/>
        <end position="291"/>
    </location>
</feature>
<feature type="repeat" description="ANK" evidence="3">
    <location>
        <begin position="485"/>
        <end position="509"/>
    </location>
</feature>
<dbReference type="OrthoDB" id="626167at2759"/>